<dbReference type="GO" id="GO:0005829">
    <property type="term" value="C:cytosol"/>
    <property type="evidence" value="ECO:0007669"/>
    <property type="project" value="TreeGrafter"/>
</dbReference>
<dbReference type="Proteomes" id="UP000094801">
    <property type="component" value="Unassembled WGS sequence"/>
</dbReference>
<feature type="binding site" evidence="10">
    <location>
        <position position="590"/>
    </location>
    <ligand>
        <name>FAD</name>
        <dbReference type="ChEBI" id="CHEBI:57692"/>
    </ligand>
</feature>
<dbReference type="GO" id="GO:0016226">
    <property type="term" value="P:iron-sulfur cluster assembly"/>
    <property type="evidence" value="ECO:0007669"/>
    <property type="project" value="UniProtKB-UniRule"/>
</dbReference>
<protein>
    <recommendedName>
        <fullName evidence="10">NADPH-dependent diflavin oxidoreductase 1</fullName>
        <ecNumber evidence="10">1.18.1.-</ecNumber>
    </recommendedName>
    <alternativeName>
        <fullName evidence="10">NADPH-dependent FMN and FAD-containing oxidoreductase</fullName>
    </alternativeName>
</protein>
<keyword evidence="6 10" id="KW-0274">FAD</keyword>
<feature type="binding site" evidence="10">
    <location>
        <begin position="511"/>
        <end position="512"/>
    </location>
    <ligand>
        <name>NADP(+)</name>
        <dbReference type="ChEBI" id="CHEBI:58349"/>
    </ligand>
</feature>
<dbReference type="GO" id="GO:0010181">
    <property type="term" value="F:FMN binding"/>
    <property type="evidence" value="ECO:0007669"/>
    <property type="project" value="UniProtKB-UniRule"/>
</dbReference>
<evidence type="ECO:0000313" key="14">
    <source>
        <dbReference type="Proteomes" id="UP000094801"/>
    </source>
</evidence>
<evidence type="ECO:0000259" key="12">
    <source>
        <dbReference type="PROSITE" id="PS51384"/>
    </source>
</evidence>
<feature type="domain" description="Flavodoxin-like" evidence="11">
    <location>
        <begin position="8"/>
        <end position="152"/>
    </location>
</feature>
<comment type="cofactor">
    <cofactor evidence="1 10">
        <name>FMN</name>
        <dbReference type="ChEBI" id="CHEBI:58210"/>
    </cofactor>
</comment>
<keyword evidence="7 10" id="KW-0521">NADP</keyword>
<organism evidence="13 14">
    <name type="scientific">[Candida] arabinofermentans NRRL YB-2248</name>
    <dbReference type="NCBI Taxonomy" id="983967"/>
    <lineage>
        <taxon>Eukaryota</taxon>
        <taxon>Fungi</taxon>
        <taxon>Dikarya</taxon>
        <taxon>Ascomycota</taxon>
        <taxon>Saccharomycotina</taxon>
        <taxon>Pichiomycetes</taxon>
        <taxon>Pichiales</taxon>
        <taxon>Pichiaceae</taxon>
        <taxon>Ogataea</taxon>
        <taxon>Ogataea/Candida clade</taxon>
    </lineage>
</organism>
<comment type="function">
    <text evidence="10">NADPH-dependent reductase which is a central component of the cytosolic iron-sulfur (Fe-S) protein assembly (CIA) machinery. Transfers electrons from NADPH via its FAD and FMN prosthetic groups to the [2Fe-2S] cluster of DRE2, another key component of the CIA machinery. In turn, this reduced cluster provides electrons for assembly of cytosolic iron-sulfur cluster proteins. Positively controls H(2)O(2)-induced cell death.</text>
</comment>
<dbReference type="PROSITE" id="PS50902">
    <property type="entry name" value="FLAVODOXIN_LIKE"/>
    <property type="match status" value="1"/>
</dbReference>
<accession>A0A1E4T469</accession>
<keyword evidence="3 10" id="KW-0963">Cytoplasm</keyword>
<dbReference type="SUPFAM" id="SSF52343">
    <property type="entry name" value="Ferredoxin reductase-like, C-terminal NADP-linked domain"/>
    <property type="match status" value="1"/>
</dbReference>
<feature type="binding site" evidence="10">
    <location>
        <position position="455"/>
    </location>
    <ligand>
        <name>NADP(+)</name>
        <dbReference type="ChEBI" id="CHEBI:58349"/>
    </ligand>
</feature>
<evidence type="ECO:0000256" key="9">
    <source>
        <dbReference type="ARBA" id="ARBA00052174"/>
    </source>
</evidence>
<gene>
    <name evidence="10" type="primary">TAH18</name>
    <name evidence="13" type="ORF">CANARDRAFT_7025</name>
</gene>
<dbReference type="Pfam" id="PF00175">
    <property type="entry name" value="NAD_binding_1"/>
    <property type="match status" value="1"/>
</dbReference>
<name>A0A1E4T469_9ASCO</name>
<dbReference type="PANTHER" id="PTHR19384:SF10">
    <property type="entry name" value="NADPH-DEPENDENT DIFLAVIN OXIDOREDUCTASE 1"/>
    <property type="match status" value="1"/>
</dbReference>
<feature type="binding site" evidence="10">
    <location>
        <begin position="415"/>
        <end position="418"/>
    </location>
    <ligand>
        <name>FAD</name>
        <dbReference type="ChEBI" id="CHEBI:57692"/>
    </ligand>
</feature>
<dbReference type="InterPro" id="IPR017938">
    <property type="entry name" value="Riboflavin_synthase-like_b-brl"/>
</dbReference>
<comment type="caution">
    <text evidence="10">Lacks conserved residue(s) required for the propagation of feature annotation.</text>
</comment>
<dbReference type="InterPro" id="IPR017927">
    <property type="entry name" value="FAD-bd_FR_type"/>
</dbReference>
<dbReference type="GO" id="GO:0160246">
    <property type="term" value="F:NADPH-iron-sulfur [2Fe-2S] protein oxidoreductase activity"/>
    <property type="evidence" value="ECO:0007669"/>
    <property type="project" value="InterPro"/>
</dbReference>
<dbReference type="GO" id="GO:0016651">
    <property type="term" value="F:oxidoreductase activity, acting on NAD(P)H"/>
    <property type="evidence" value="ECO:0007669"/>
    <property type="project" value="UniProtKB-UniRule"/>
</dbReference>
<dbReference type="InterPro" id="IPR008254">
    <property type="entry name" value="Flavodoxin/NO_synth"/>
</dbReference>
<feature type="domain" description="FAD-binding FR-type" evidence="12">
    <location>
        <begin position="209"/>
        <end position="447"/>
    </location>
</feature>
<dbReference type="Gene3D" id="1.20.990.10">
    <property type="entry name" value="NADPH-cytochrome p450 Reductase, Chain A, domain 3"/>
    <property type="match status" value="1"/>
</dbReference>
<dbReference type="PRINTS" id="PR00369">
    <property type="entry name" value="FLAVODOXIN"/>
</dbReference>
<evidence type="ECO:0000256" key="3">
    <source>
        <dbReference type="ARBA" id="ARBA00022490"/>
    </source>
</evidence>
<keyword evidence="14" id="KW-1185">Reference proteome</keyword>
<comment type="similarity">
    <text evidence="10">Belongs to the NADPH-dependent diflavin oxidoreductase NDOR1 family.</text>
</comment>
<dbReference type="OrthoDB" id="1856718at2759"/>
<evidence type="ECO:0000256" key="2">
    <source>
        <dbReference type="ARBA" id="ARBA00001974"/>
    </source>
</evidence>
<dbReference type="InterPro" id="IPR001094">
    <property type="entry name" value="Flavdoxin-like"/>
</dbReference>
<sequence>MVPNKRSIAILYGSETGNSLDFAYVLSRKCRYLRFDTTVSSLDDFDLKQLLYINILIVVCSTTGQGEIPRNGQKFWKFMLKKKLPNDLLNNVKFSSLGLGDSSYPKYNYAIKKIHARLLQLGAKEFSPRAESDEQSPEGSDAVYLAWETSLLSNLNTLYPLPNNEFSIDPDTLLPPINKVVVDTNKSEKVTHDQINSIALDRDISTTSSKLINVTVSSNDRITSDDHFQDVRNLILKDPKGSLRFQPCDTVSLYPTNDPKDVDELIRIQQWEEIADYPLTIEGKLPSVEGGLVRTLTLRSLLTHHIDIMSIPRRSFFMLAWHFAKDELERDKLKELSTIEESEQLYDYANRPRRSILEVIQEFFTLSIPIEYILEVFPIIKPRLFSISSGPNPSVVELTVAIVEYKTIIRRIRKGVCTRWIKELNVGDQISISINRNNVSFGSNEEPLIMVGPGTGIAPMKALVEETISKGSKREMFLFSGNRFSTKDFLYGDFFTKLSVSNKLNLFTSFSREKGGYVQDTLYANKVKINDLLLNKGALIYLCGSSGKMPIQVRITIETILSEVNQWSEEKAKAFLVDLENKNRYIQETW</sequence>
<dbReference type="STRING" id="983967.A0A1E4T469"/>
<feature type="binding site" evidence="10">
    <location>
        <begin position="14"/>
        <end position="19"/>
    </location>
    <ligand>
        <name>FMN</name>
        <dbReference type="ChEBI" id="CHEBI:58210"/>
    </ligand>
</feature>
<dbReference type="InterPro" id="IPR001433">
    <property type="entry name" value="OxRdtase_FAD/NAD-bd"/>
</dbReference>
<dbReference type="HAMAP" id="MF_03178">
    <property type="entry name" value="NDOR1"/>
    <property type="match status" value="1"/>
</dbReference>
<evidence type="ECO:0000256" key="8">
    <source>
        <dbReference type="ARBA" id="ARBA00023002"/>
    </source>
</evidence>
<dbReference type="FunFam" id="1.20.990.10:FF:000008">
    <property type="entry name" value="NADPH-dependent diflavin oxidoreductase 1"/>
    <property type="match status" value="1"/>
</dbReference>
<comment type="cofactor">
    <cofactor evidence="2 10">
        <name>FAD</name>
        <dbReference type="ChEBI" id="CHEBI:57692"/>
    </cofactor>
</comment>
<evidence type="ECO:0000256" key="6">
    <source>
        <dbReference type="ARBA" id="ARBA00022827"/>
    </source>
</evidence>
<dbReference type="InterPro" id="IPR028879">
    <property type="entry name" value="NDOR1"/>
</dbReference>
<dbReference type="Pfam" id="PF00258">
    <property type="entry name" value="Flavodoxin_1"/>
    <property type="match status" value="1"/>
</dbReference>
<dbReference type="GO" id="GO:0050661">
    <property type="term" value="F:NADP binding"/>
    <property type="evidence" value="ECO:0007669"/>
    <property type="project" value="UniProtKB-UniRule"/>
</dbReference>
<dbReference type="PANTHER" id="PTHR19384">
    <property type="entry name" value="NITRIC OXIDE SYNTHASE-RELATED"/>
    <property type="match status" value="1"/>
</dbReference>
<dbReference type="EMBL" id="KV453850">
    <property type="protein sequence ID" value="ODV86556.1"/>
    <property type="molecule type" value="Genomic_DNA"/>
</dbReference>
<dbReference type="Gene3D" id="3.40.50.80">
    <property type="entry name" value="Nucleotide-binding domain of ferredoxin-NADP reductase (FNR) module"/>
    <property type="match status" value="1"/>
</dbReference>
<comment type="similarity">
    <text evidence="10">In the N-terminal section; belongs to the flavodoxin family.</text>
</comment>
<dbReference type="SUPFAM" id="SSF63380">
    <property type="entry name" value="Riboflavin synthase domain-like"/>
    <property type="match status" value="1"/>
</dbReference>
<evidence type="ECO:0000259" key="11">
    <source>
        <dbReference type="PROSITE" id="PS50902"/>
    </source>
</evidence>
<dbReference type="Gene3D" id="2.40.30.10">
    <property type="entry name" value="Translation factors"/>
    <property type="match status" value="1"/>
</dbReference>
<keyword evidence="8 10" id="KW-0560">Oxidoreductase</keyword>
<dbReference type="InterPro" id="IPR001709">
    <property type="entry name" value="Flavoprot_Pyr_Nucl_cyt_Rdtase"/>
</dbReference>
<evidence type="ECO:0000313" key="13">
    <source>
        <dbReference type="EMBL" id="ODV86556.1"/>
    </source>
</evidence>
<dbReference type="EC" id="1.18.1.-" evidence="10"/>
<evidence type="ECO:0000256" key="10">
    <source>
        <dbReference type="HAMAP-Rule" id="MF_03178"/>
    </source>
</evidence>
<reference evidence="14" key="1">
    <citation type="submission" date="2016-04" db="EMBL/GenBank/DDBJ databases">
        <title>Comparative genomics of biotechnologically important yeasts.</title>
        <authorList>
            <consortium name="DOE Joint Genome Institute"/>
            <person name="Riley R."/>
            <person name="Haridas S."/>
            <person name="Wolfe K.H."/>
            <person name="Lopes M.R."/>
            <person name="Hittinger C.T."/>
            <person name="Goker M."/>
            <person name="Salamov A."/>
            <person name="Wisecaver J."/>
            <person name="Long T.M."/>
            <person name="Aerts A.L."/>
            <person name="Barry K."/>
            <person name="Choi C."/>
            <person name="Clum A."/>
            <person name="Coughlan A.Y."/>
            <person name="Deshpande S."/>
            <person name="Douglass A.P."/>
            <person name="Hanson S.J."/>
            <person name="Klenk H.-P."/>
            <person name="Labutti K."/>
            <person name="Lapidus A."/>
            <person name="Lindquist E."/>
            <person name="Lipzen A."/>
            <person name="Meier-Kolthoff J.P."/>
            <person name="Ohm R.A."/>
            <person name="Otillar R.P."/>
            <person name="Pangilinan J."/>
            <person name="Peng Y."/>
            <person name="Rokas A."/>
            <person name="Rosa C.A."/>
            <person name="Scheuner C."/>
            <person name="Sibirny A.A."/>
            <person name="Slot J.C."/>
            <person name="Stielow J.B."/>
            <person name="Sun H."/>
            <person name="Kurtzman C.P."/>
            <person name="Blackwell M."/>
            <person name="Grigoriev I.V."/>
            <person name="Jeffries T.W."/>
        </authorList>
    </citation>
    <scope>NUCLEOTIDE SEQUENCE [LARGE SCALE GENOMIC DNA]</scope>
    <source>
        <strain evidence="14">NRRL YB-2248</strain>
    </source>
</reference>
<dbReference type="SUPFAM" id="SSF52218">
    <property type="entry name" value="Flavoproteins"/>
    <property type="match status" value="1"/>
</dbReference>
<dbReference type="InterPro" id="IPR023173">
    <property type="entry name" value="NADPH_Cyt_P450_Rdtase_alpha"/>
</dbReference>
<keyword evidence="10" id="KW-0496">Mitochondrion</keyword>
<comment type="subcellular location">
    <subcellularLocation>
        <location evidence="10">Cytoplasm</location>
    </subcellularLocation>
    <subcellularLocation>
        <location evidence="10">Mitochondrion</location>
    </subcellularLocation>
    <text evidence="10">Relocalizes to mitochondria after H(2)O(2) exposure.</text>
</comment>
<dbReference type="GO" id="GO:0050660">
    <property type="term" value="F:flavin adenine dinucleotide binding"/>
    <property type="evidence" value="ECO:0007669"/>
    <property type="project" value="UniProtKB-UniRule"/>
</dbReference>
<feature type="binding site" evidence="10">
    <location>
        <begin position="515"/>
        <end position="519"/>
    </location>
    <ligand>
        <name>NADP(+)</name>
        <dbReference type="ChEBI" id="CHEBI:58349"/>
    </ligand>
</feature>
<keyword evidence="5 10" id="KW-0288">FMN</keyword>
<keyword evidence="4 10" id="KW-0285">Flavoprotein</keyword>
<feature type="binding site" evidence="10">
    <location>
        <begin position="383"/>
        <end position="386"/>
    </location>
    <ligand>
        <name>FAD</name>
        <dbReference type="ChEBI" id="CHEBI:57692"/>
    </ligand>
</feature>
<evidence type="ECO:0000256" key="5">
    <source>
        <dbReference type="ARBA" id="ARBA00022643"/>
    </source>
</evidence>
<dbReference type="InterPro" id="IPR029039">
    <property type="entry name" value="Flavoprotein-like_sf"/>
</dbReference>
<dbReference type="PROSITE" id="PS51384">
    <property type="entry name" value="FAD_FR"/>
    <property type="match status" value="1"/>
</dbReference>
<comment type="catalytic activity">
    <reaction evidence="9">
        <text>2 oxidized [2Fe-2S]-[protein] + NADPH = 2 reduced [2Fe-2S]-[protein] + NADP(+) + H(+)</text>
        <dbReference type="Rhea" id="RHEA:67716"/>
        <dbReference type="Rhea" id="RHEA-COMP:17327"/>
        <dbReference type="Rhea" id="RHEA-COMP:17328"/>
        <dbReference type="ChEBI" id="CHEBI:15378"/>
        <dbReference type="ChEBI" id="CHEBI:33737"/>
        <dbReference type="ChEBI" id="CHEBI:33738"/>
        <dbReference type="ChEBI" id="CHEBI:57783"/>
        <dbReference type="ChEBI" id="CHEBI:58349"/>
    </reaction>
    <physiologicalReaction direction="left-to-right" evidence="9">
        <dbReference type="Rhea" id="RHEA:67717"/>
    </physiologicalReaction>
</comment>
<evidence type="ECO:0000256" key="1">
    <source>
        <dbReference type="ARBA" id="ARBA00001917"/>
    </source>
</evidence>
<feature type="binding site" evidence="10">
    <location>
        <position position="134"/>
    </location>
    <ligand>
        <name>FMN</name>
        <dbReference type="ChEBI" id="CHEBI:58210"/>
    </ligand>
</feature>
<comment type="subunit">
    <text evidence="10">Interacts with DRE2; as part of the cytosolic iron-sulfur (Fe-S) protein assembly (CIA) machinery.</text>
</comment>
<dbReference type="InterPro" id="IPR003097">
    <property type="entry name" value="CysJ-like_FAD-binding"/>
</dbReference>
<comment type="similarity">
    <text evidence="10">In the C-terminal section; belongs to the flavoprotein pyridine nucleotide cytochrome reductase family.</text>
</comment>
<dbReference type="GO" id="GO:0005739">
    <property type="term" value="C:mitochondrion"/>
    <property type="evidence" value="ECO:0007669"/>
    <property type="project" value="UniProtKB-SubCell"/>
</dbReference>
<dbReference type="Gene3D" id="3.40.50.360">
    <property type="match status" value="1"/>
</dbReference>
<feature type="binding site" evidence="10">
    <location>
        <begin position="99"/>
        <end position="108"/>
    </location>
    <ligand>
        <name>FMN</name>
        <dbReference type="ChEBI" id="CHEBI:58210"/>
    </ligand>
</feature>
<dbReference type="AlphaFoldDB" id="A0A1E4T469"/>
<dbReference type="InterPro" id="IPR039261">
    <property type="entry name" value="FNR_nucleotide-bd"/>
</dbReference>
<feature type="binding site" evidence="10">
    <location>
        <position position="353"/>
    </location>
    <ligand>
        <name>FAD</name>
        <dbReference type="ChEBI" id="CHEBI:57692"/>
    </ligand>
</feature>
<dbReference type="Pfam" id="PF00667">
    <property type="entry name" value="FAD_binding_1"/>
    <property type="match status" value="1"/>
</dbReference>
<evidence type="ECO:0000256" key="4">
    <source>
        <dbReference type="ARBA" id="ARBA00022630"/>
    </source>
</evidence>
<evidence type="ECO:0000256" key="7">
    <source>
        <dbReference type="ARBA" id="ARBA00022857"/>
    </source>
</evidence>
<proteinExistence type="inferred from homology"/>
<dbReference type="PRINTS" id="PR00371">
    <property type="entry name" value="FPNCR"/>
</dbReference>
<feature type="binding site" evidence="10">
    <location>
        <begin position="61"/>
        <end position="64"/>
    </location>
    <ligand>
        <name>FMN</name>
        <dbReference type="ChEBI" id="CHEBI:58210"/>
    </ligand>
</feature>